<comment type="subcellular location">
    <subcellularLocation>
        <location evidence="1">Membrane</location>
        <topology evidence="1">Multi-pass membrane protein</topology>
    </subcellularLocation>
</comment>
<evidence type="ECO:0000256" key="11">
    <source>
        <dbReference type="ARBA" id="ARBA00023303"/>
    </source>
</evidence>
<keyword evidence="6" id="KW-0631">Potassium channel</keyword>
<keyword evidence="5 13" id="KW-0812">Transmembrane</keyword>
<evidence type="ECO:0000256" key="10">
    <source>
        <dbReference type="ARBA" id="ARBA00023136"/>
    </source>
</evidence>
<evidence type="ECO:0000256" key="8">
    <source>
        <dbReference type="ARBA" id="ARBA00022989"/>
    </source>
</evidence>
<dbReference type="InterPro" id="IPR010617">
    <property type="entry name" value="TMEM175-like"/>
</dbReference>
<keyword evidence="7" id="KW-0630">Potassium</keyword>
<keyword evidence="3" id="KW-0813">Transport</keyword>
<evidence type="ECO:0000256" key="7">
    <source>
        <dbReference type="ARBA" id="ARBA00022958"/>
    </source>
</evidence>
<feature type="non-terminal residue" evidence="14">
    <location>
        <position position="123"/>
    </location>
</feature>
<evidence type="ECO:0000313" key="14">
    <source>
        <dbReference type="EMBL" id="CAA9522669.1"/>
    </source>
</evidence>
<evidence type="ECO:0000256" key="4">
    <source>
        <dbReference type="ARBA" id="ARBA00022538"/>
    </source>
</evidence>
<dbReference type="GO" id="GO:0016020">
    <property type="term" value="C:membrane"/>
    <property type="evidence" value="ECO:0007669"/>
    <property type="project" value="UniProtKB-SubCell"/>
</dbReference>
<dbReference type="GO" id="GO:0005267">
    <property type="term" value="F:potassium channel activity"/>
    <property type="evidence" value="ECO:0007669"/>
    <property type="project" value="UniProtKB-KW"/>
</dbReference>
<organism evidence="14">
    <name type="scientific">uncultured Thermomicrobiales bacterium</name>
    <dbReference type="NCBI Taxonomy" id="1645740"/>
    <lineage>
        <taxon>Bacteria</taxon>
        <taxon>Pseudomonadati</taxon>
        <taxon>Thermomicrobiota</taxon>
        <taxon>Thermomicrobia</taxon>
        <taxon>Thermomicrobiales</taxon>
        <taxon>environmental samples</taxon>
    </lineage>
</organism>
<dbReference type="GO" id="GO:0015252">
    <property type="term" value="F:proton channel activity"/>
    <property type="evidence" value="ECO:0007669"/>
    <property type="project" value="InterPro"/>
</dbReference>
<evidence type="ECO:0000256" key="12">
    <source>
        <dbReference type="ARBA" id="ARBA00034430"/>
    </source>
</evidence>
<dbReference type="EMBL" id="CADCWE010000017">
    <property type="protein sequence ID" value="CAA9522669.1"/>
    <property type="molecule type" value="Genomic_DNA"/>
</dbReference>
<evidence type="ECO:0000256" key="1">
    <source>
        <dbReference type="ARBA" id="ARBA00004141"/>
    </source>
</evidence>
<keyword evidence="11" id="KW-0407">Ion channel</keyword>
<evidence type="ECO:0000256" key="3">
    <source>
        <dbReference type="ARBA" id="ARBA00022448"/>
    </source>
</evidence>
<dbReference type="Pfam" id="PF06736">
    <property type="entry name" value="TMEM175"/>
    <property type="match status" value="1"/>
</dbReference>
<protein>
    <recommendedName>
        <fullName evidence="15">Integral membrane protein</fullName>
    </recommendedName>
</protein>
<reference evidence="14" key="1">
    <citation type="submission" date="2020-02" db="EMBL/GenBank/DDBJ databases">
        <authorList>
            <person name="Meier V. D."/>
        </authorList>
    </citation>
    <scope>NUCLEOTIDE SEQUENCE</scope>
    <source>
        <strain evidence="14">AVDCRST_MAG73</strain>
    </source>
</reference>
<feature type="transmembrane region" description="Helical" evidence="13">
    <location>
        <begin position="65"/>
        <end position="85"/>
    </location>
</feature>
<evidence type="ECO:0000256" key="6">
    <source>
        <dbReference type="ARBA" id="ARBA00022826"/>
    </source>
</evidence>
<keyword evidence="8 13" id="KW-1133">Transmembrane helix</keyword>
<keyword evidence="10 13" id="KW-0472">Membrane</keyword>
<dbReference type="PANTHER" id="PTHR31462:SF5">
    <property type="entry name" value="ENDOSOMAL_LYSOSOMAL PROTON CHANNEL TMEM175"/>
    <property type="match status" value="1"/>
</dbReference>
<keyword evidence="9" id="KW-0406">Ion transport</keyword>
<proteinExistence type="inferred from homology"/>
<dbReference type="AlphaFoldDB" id="A0A6J4THE8"/>
<comment type="similarity">
    <text evidence="2">Belongs to the TMEM175 family.</text>
</comment>
<keyword evidence="4" id="KW-0633">Potassium transport</keyword>
<feature type="transmembrane region" description="Helical" evidence="13">
    <location>
        <begin position="97"/>
        <end position="121"/>
    </location>
</feature>
<evidence type="ECO:0008006" key="15">
    <source>
        <dbReference type="Google" id="ProtNLM"/>
    </source>
</evidence>
<name>A0A6J4THE8_9BACT</name>
<evidence type="ECO:0000256" key="2">
    <source>
        <dbReference type="ARBA" id="ARBA00006920"/>
    </source>
</evidence>
<comment type="catalytic activity">
    <reaction evidence="12">
        <text>K(+)(in) = K(+)(out)</text>
        <dbReference type="Rhea" id="RHEA:29463"/>
        <dbReference type="ChEBI" id="CHEBI:29103"/>
    </reaction>
</comment>
<evidence type="ECO:0000256" key="13">
    <source>
        <dbReference type="SAM" id="Phobius"/>
    </source>
</evidence>
<accession>A0A6J4THE8</accession>
<evidence type="ECO:0000256" key="5">
    <source>
        <dbReference type="ARBA" id="ARBA00022692"/>
    </source>
</evidence>
<sequence>MTDRAAPQPPPVRAAEPDTTTVRLETFSDGVIAIAITLLVIEIHVPELDGDYAAADLWRGLRDLWPSYLGYLLSFVIIGILWANHHNVFRMIGRTDHWLIVINTLFLLCVGFLPFTTALLAEY</sequence>
<evidence type="ECO:0000256" key="9">
    <source>
        <dbReference type="ARBA" id="ARBA00023065"/>
    </source>
</evidence>
<dbReference type="PANTHER" id="PTHR31462">
    <property type="entry name" value="ENDOSOMAL/LYSOSOMAL POTASSIUM CHANNEL TMEM175"/>
    <property type="match status" value="1"/>
</dbReference>
<gene>
    <name evidence="14" type="ORF">AVDCRST_MAG73-266</name>
</gene>